<evidence type="ECO:0000313" key="2">
    <source>
        <dbReference type="Proteomes" id="UP000064967"/>
    </source>
</evidence>
<dbReference type="AlphaFoldDB" id="A0A0K1Q1J4"/>
<organism evidence="1 2">
    <name type="scientific">Labilithrix luteola</name>
    <dbReference type="NCBI Taxonomy" id="1391654"/>
    <lineage>
        <taxon>Bacteria</taxon>
        <taxon>Pseudomonadati</taxon>
        <taxon>Myxococcota</taxon>
        <taxon>Polyangia</taxon>
        <taxon>Polyangiales</taxon>
        <taxon>Labilitrichaceae</taxon>
        <taxon>Labilithrix</taxon>
    </lineage>
</organism>
<evidence type="ECO:0000313" key="1">
    <source>
        <dbReference type="EMBL" id="AKU99648.1"/>
    </source>
</evidence>
<dbReference type="KEGG" id="llu:AKJ09_06312"/>
<dbReference type="STRING" id="1391654.AKJ09_06312"/>
<reference evidence="1 2" key="1">
    <citation type="submission" date="2015-08" db="EMBL/GenBank/DDBJ databases">
        <authorList>
            <person name="Babu N.S."/>
            <person name="Beckwith C.J."/>
            <person name="Beseler K.G."/>
            <person name="Brison A."/>
            <person name="Carone J.V."/>
            <person name="Caskin T.P."/>
            <person name="Diamond M."/>
            <person name="Durham M.E."/>
            <person name="Foxe J.M."/>
            <person name="Go M."/>
            <person name="Henderson B.A."/>
            <person name="Jones I.B."/>
            <person name="McGettigan J.A."/>
            <person name="Micheletti S.J."/>
            <person name="Nasrallah M.E."/>
            <person name="Ortiz D."/>
            <person name="Piller C.R."/>
            <person name="Privatt S.R."/>
            <person name="Schneider S.L."/>
            <person name="Sharp S."/>
            <person name="Smith T.C."/>
            <person name="Stanton J.D."/>
            <person name="Ullery H.E."/>
            <person name="Wilson R.J."/>
            <person name="Serrano M.G."/>
            <person name="Buck G."/>
            <person name="Lee V."/>
            <person name="Wang Y."/>
            <person name="Carvalho R."/>
            <person name="Voegtly L."/>
            <person name="Shi R."/>
            <person name="Duckworth R."/>
            <person name="Johnson A."/>
            <person name="Loviza R."/>
            <person name="Walstead R."/>
            <person name="Shah Z."/>
            <person name="Kiflezghi M."/>
            <person name="Wade K."/>
            <person name="Ball S.L."/>
            <person name="Bradley K.W."/>
            <person name="Asai D.J."/>
            <person name="Bowman C.A."/>
            <person name="Russell D.A."/>
            <person name="Pope W.H."/>
            <person name="Jacobs-Sera D."/>
            <person name="Hendrix R.W."/>
            <person name="Hatfull G.F."/>
        </authorList>
    </citation>
    <scope>NUCLEOTIDE SEQUENCE [LARGE SCALE GENOMIC DNA]</scope>
    <source>
        <strain evidence="1 2">DSM 27648</strain>
    </source>
</reference>
<dbReference type="EMBL" id="CP012333">
    <property type="protein sequence ID" value="AKU99648.1"/>
    <property type="molecule type" value="Genomic_DNA"/>
</dbReference>
<sequence length="338" mass="37315">MCLALPLSVVGCGPKECTFRGTLNAPENRTMRKSLMKTAMGDFCKQMLQRNAPLRLAPDSPVIGRFYPTQCVAPEGEDLYVNFSGFGYAFTNVTKKMTFTMAATGLYRYDFLITEGDRCDIYAYFRPTRIDASDFRTHRLESSTASMLNSLTSMGDSFGKQLMGQKLQEGFTVIRFTETNTDEFGLGIVPLGQKPFHPFQVHGNDRITYENERVEIHQNQRDFIGPILVEDEGRSLYVTASVDGAPAVDMLIMRKAEAEASLNLYYEYPQSGPLAGAPIAGDIVQAGTQLKRAVPVSPGMYYVVFDNTPTAGQVNPPVNALDDRAAVVNYLIQIGDAS</sequence>
<accession>A0A0K1Q1J4</accession>
<protein>
    <submittedName>
        <fullName evidence="1">Uncharacterized protein</fullName>
    </submittedName>
</protein>
<proteinExistence type="predicted"/>
<keyword evidence="2" id="KW-1185">Reference proteome</keyword>
<name>A0A0K1Q1J4_9BACT</name>
<dbReference type="Proteomes" id="UP000064967">
    <property type="component" value="Chromosome"/>
</dbReference>
<gene>
    <name evidence="1" type="ORF">AKJ09_06312</name>
</gene>